<dbReference type="HOGENOM" id="CLU_3207747_0_0_1"/>
<gene>
    <name evidence="1" type="ORF">JL09_g7092</name>
</gene>
<comment type="caution">
    <text evidence="1">The sequence shown here is derived from an EMBL/GenBank/DDBJ whole genome shotgun (WGS) entry which is preliminary data.</text>
</comment>
<reference evidence="2" key="1">
    <citation type="journal article" date="2014" name="Microb. Cell Fact.">
        <title>Exploiting Issatchenkia orientalis SD108 for succinic acid production.</title>
        <authorList>
            <person name="Xiao H."/>
            <person name="Shao Z."/>
            <person name="Jiang Y."/>
            <person name="Dole S."/>
            <person name="Zhao H."/>
        </authorList>
    </citation>
    <scope>NUCLEOTIDE SEQUENCE [LARGE SCALE GENOMIC DNA]</scope>
    <source>
        <strain evidence="2">SD108</strain>
    </source>
</reference>
<proteinExistence type="predicted"/>
<organism evidence="1 2">
    <name type="scientific">Pichia kudriavzevii</name>
    <name type="common">Yeast</name>
    <name type="synonym">Issatchenkia orientalis</name>
    <dbReference type="NCBI Taxonomy" id="4909"/>
    <lineage>
        <taxon>Eukaryota</taxon>
        <taxon>Fungi</taxon>
        <taxon>Dikarya</taxon>
        <taxon>Ascomycota</taxon>
        <taxon>Saccharomycotina</taxon>
        <taxon>Pichiomycetes</taxon>
        <taxon>Pichiales</taxon>
        <taxon>Pichiaceae</taxon>
        <taxon>Pichia</taxon>
    </lineage>
</organism>
<evidence type="ECO:0000313" key="2">
    <source>
        <dbReference type="Proteomes" id="UP000029867"/>
    </source>
</evidence>
<accession>A0A099NK20</accession>
<dbReference type="Proteomes" id="UP000029867">
    <property type="component" value="Unassembled WGS sequence"/>
</dbReference>
<dbReference type="EMBL" id="JQFK01002450">
    <property type="protein sequence ID" value="KGK32301.1"/>
    <property type="molecule type" value="Genomic_DNA"/>
</dbReference>
<name>A0A099NK20_PICKU</name>
<dbReference type="AlphaFoldDB" id="A0A099NK20"/>
<evidence type="ECO:0000313" key="1">
    <source>
        <dbReference type="EMBL" id="KGK32301.1"/>
    </source>
</evidence>
<sequence length="45" mass="5511">MTDHKKWLDGWTFYHNLILIFVAYRERTILPLMLYLDTHITTKTT</sequence>
<protein>
    <submittedName>
        <fullName evidence="1">Uncharacterized protein</fullName>
    </submittedName>
</protein>